<comment type="caution">
    <text evidence="4">The sequence shown here is derived from an EMBL/GenBank/DDBJ whole genome shotgun (WGS) entry which is preliminary data.</text>
</comment>
<dbReference type="InterPro" id="IPR001543">
    <property type="entry name" value="FliN-like_C"/>
</dbReference>
<evidence type="ECO:0000313" key="4">
    <source>
        <dbReference type="EMBL" id="CAJ0687439.1"/>
    </source>
</evidence>
<evidence type="ECO:0000313" key="6">
    <source>
        <dbReference type="Proteomes" id="UP001190002"/>
    </source>
</evidence>
<dbReference type="Gene3D" id="2.30.330.10">
    <property type="entry name" value="SpoA-like"/>
    <property type="match status" value="1"/>
</dbReference>
<feature type="region of interest" description="Disordered" evidence="2">
    <location>
        <begin position="1"/>
        <end position="27"/>
    </location>
</feature>
<dbReference type="PANTHER" id="PTHR30034">
    <property type="entry name" value="FLAGELLAR MOTOR SWITCH PROTEIN FLIM"/>
    <property type="match status" value="1"/>
</dbReference>
<dbReference type="EMBL" id="CATVXE010000013">
    <property type="protein sequence ID" value="CAJ0687439.1"/>
    <property type="molecule type" value="Genomic_DNA"/>
</dbReference>
<dbReference type="EMBL" id="CAUDKV010000018">
    <property type="protein sequence ID" value="CAJ0886504.1"/>
    <property type="molecule type" value="Genomic_DNA"/>
</dbReference>
<evidence type="ECO:0000259" key="3">
    <source>
        <dbReference type="Pfam" id="PF01052"/>
    </source>
</evidence>
<evidence type="ECO:0000256" key="2">
    <source>
        <dbReference type="SAM" id="MobiDB-lite"/>
    </source>
</evidence>
<organism evidence="4 6">
    <name type="scientific">Ralstonia mannitolilytica</name>
    <dbReference type="NCBI Taxonomy" id="105219"/>
    <lineage>
        <taxon>Bacteria</taxon>
        <taxon>Pseudomonadati</taxon>
        <taxon>Pseudomonadota</taxon>
        <taxon>Betaproteobacteria</taxon>
        <taxon>Burkholderiales</taxon>
        <taxon>Burkholderiaceae</taxon>
        <taxon>Ralstonia</taxon>
    </lineage>
</organism>
<feature type="domain" description="Flagellar motor switch protein FliN-like C-terminal" evidence="3">
    <location>
        <begin position="296"/>
        <end position="364"/>
    </location>
</feature>
<proteinExistence type="inferred from homology"/>
<protein>
    <recommendedName>
        <fullName evidence="3">Flagellar motor switch protein FliN-like C-terminal domain-containing protein</fullName>
    </recommendedName>
</protein>
<dbReference type="Proteomes" id="UP001190452">
    <property type="component" value="Unassembled WGS sequence"/>
</dbReference>
<reference evidence="4 7" key="1">
    <citation type="submission" date="2023-07" db="EMBL/GenBank/DDBJ databases">
        <authorList>
            <person name="Peeters C."/>
        </authorList>
    </citation>
    <scope>NUCLEOTIDE SEQUENCE</scope>
    <source>
        <strain evidence="5 7">R-77569</strain>
        <strain evidence="4">R-77591</strain>
    </source>
</reference>
<sequence length="372" mass="38833">MLNLKCGDARHTPTGAPRQHTMNTRLTPSPLDAHLRAFTPAQAALTRLIGTPFYGDEAEPWQLRLAEHAPPMQAPMRLGIRSSLCAVDVVIEGADHPALYAIAQDADAQRRTALAGLWLAPMLGTLSAAGLGDAALTAFAPEHDAAQAGDAAALPLRVEGPHGDTPCRIAALDWLATTPAPPAADRGAVLAQLGSVALPLALRMASRRCATHTLAALGPGDVLLGWGPHAYRPDADAGTVRLTCGDSRHPHLTVHAQYKEGTVTILDVPALADDDTVAADETTRDTPHTSADGVAVEALEVPVHLELAVMSLPLAELAALAPGHVLQLPVLLRDATVRLVCHGQTLGQGQLVAVGEHLGLQISAMSARHAEH</sequence>
<dbReference type="NCBIfam" id="TIGR02551">
    <property type="entry name" value="SpaO_YscQ"/>
    <property type="match status" value="1"/>
</dbReference>
<dbReference type="AlphaFoldDB" id="A0AAD2ARA9"/>
<dbReference type="InterPro" id="IPR013385">
    <property type="entry name" value="T3SS_SpaO/YscQ/SpaO"/>
</dbReference>
<evidence type="ECO:0000313" key="5">
    <source>
        <dbReference type="EMBL" id="CAJ0886504.1"/>
    </source>
</evidence>
<evidence type="ECO:0000313" key="7">
    <source>
        <dbReference type="Proteomes" id="UP001190452"/>
    </source>
</evidence>
<dbReference type="InterPro" id="IPR036429">
    <property type="entry name" value="SpoA-like_sf"/>
</dbReference>
<dbReference type="Proteomes" id="UP001190002">
    <property type="component" value="Unassembled WGS sequence"/>
</dbReference>
<keyword evidence="7" id="KW-1185">Reference proteome</keyword>
<dbReference type="GO" id="GO:0071978">
    <property type="term" value="P:bacterial-type flagellum-dependent swarming motility"/>
    <property type="evidence" value="ECO:0007669"/>
    <property type="project" value="TreeGrafter"/>
</dbReference>
<dbReference type="PANTHER" id="PTHR30034:SF6">
    <property type="entry name" value="YOP PROTEINS TRANSLOCATION PROTEIN Q"/>
    <property type="match status" value="1"/>
</dbReference>
<dbReference type="GO" id="GO:0050918">
    <property type="term" value="P:positive chemotaxis"/>
    <property type="evidence" value="ECO:0007669"/>
    <property type="project" value="TreeGrafter"/>
</dbReference>
<dbReference type="GO" id="GO:0030254">
    <property type="term" value="P:protein secretion by the type III secretion system"/>
    <property type="evidence" value="ECO:0007669"/>
    <property type="project" value="InterPro"/>
</dbReference>
<dbReference type="Pfam" id="PF01052">
    <property type="entry name" value="FliMN_C"/>
    <property type="match status" value="1"/>
</dbReference>
<dbReference type="SUPFAM" id="SSF101801">
    <property type="entry name" value="Surface presentation of antigens (SPOA)"/>
    <property type="match status" value="1"/>
</dbReference>
<comment type="similarity">
    <text evidence="1">Belongs to the FliN/MopA/SpaO family.</text>
</comment>
<accession>A0AAD2ARA9</accession>
<name>A0AAD2ARA9_9RALS</name>
<gene>
    <name evidence="5" type="ORF">R77569_03724</name>
    <name evidence="4" type="ORF">R77591_03082</name>
</gene>
<evidence type="ECO:0000256" key="1">
    <source>
        <dbReference type="ARBA" id="ARBA00009226"/>
    </source>
</evidence>